<dbReference type="Proteomes" id="UP001215598">
    <property type="component" value="Unassembled WGS sequence"/>
</dbReference>
<dbReference type="SUPFAM" id="SSF81383">
    <property type="entry name" value="F-box domain"/>
    <property type="match status" value="1"/>
</dbReference>
<proteinExistence type="predicted"/>
<protein>
    <recommendedName>
        <fullName evidence="3">F-box domain-containing protein</fullName>
    </recommendedName>
</protein>
<evidence type="ECO:0008006" key="3">
    <source>
        <dbReference type="Google" id="ProtNLM"/>
    </source>
</evidence>
<name>A0AAD7J3E9_9AGAR</name>
<dbReference type="Gene3D" id="3.80.10.10">
    <property type="entry name" value="Ribonuclease Inhibitor"/>
    <property type="match status" value="1"/>
</dbReference>
<dbReference type="SUPFAM" id="SSF52047">
    <property type="entry name" value="RNI-like"/>
    <property type="match status" value="1"/>
</dbReference>
<organism evidence="1 2">
    <name type="scientific">Mycena metata</name>
    <dbReference type="NCBI Taxonomy" id="1033252"/>
    <lineage>
        <taxon>Eukaryota</taxon>
        <taxon>Fungi</taxon>
        <taxon>Dikarya</taxon>
        <taxon>Basidiomycota</taxon>
        <taxon>Agaricomycotina</taxon>
        <taxon>Agaricomycetes</taxon>
        <taxon>Agaricomycetidae</taxon>
        <taxon>Agaricales</taxon>
        <taxon>Marasmiineae</taxon>
        <taxon>Mycenaceae</taxon>
        <taxon>Mycena</taxon>
    </lineage>
</organism>
<evidence type="ECO:0000313" key="1">
    <source>
        <dbReference type="EMBL" id="KAJ7756312.1"/>
    </source>
</evidence>
<dbReference type="InterPro" id="IPR036047">
    <property type="entry name" value="F-box-like_dom_sf"/>
</dbReference>
<evidence type="ECO:0000313" key="2">
    <source>
        <dbReference type="Proteomes" id="UP001215598"/>
    </source>
</evidence>
<comment type="caution">
    <text evidence="1">The sequence shown here is derived from an EMBL/GenBank/DDBJ whole genome shotgun (WGS) entry which is preliminary data.</text>
</comment>
<sequence length="355" mass="40195">MEPGLLENNEMSIRGPQLVDGPSHHGRANAAPHITTLPPELLAEIFLHFLPIYPASPPCAGPLSPLLLCRICRRWRIVALSTPTLWRAISMDFFSKTHDLPIQELELLENWVSRSGKCPLSVSVRIGNLLDPLLMDRLLHAVMAHCRRWEHVTLLIPTSHLHLIQGEMPQLRYLNFGPTNFSRTHNPLMLFDRAPQLRTLALAPNFLTSALHLPWAQITHLESASLYEYECLEILSEATRLICFSVTVCDNPSNVPVVEAAIPVRPHLCDLALRVDDPDYYWRWKILDRLTLPALRTLQISEPFITLGSLNAFISRSQCTLRELRVTHATFPESVFRNVLPTFGAIILENANSDE</sequence>
<gene>
    <name evidence="1" type="ORF">B0H16DRAFT_1886058</name>
</gene>
<dbReference type="InterPro" id="IPR032675">
    <property type="entry name" value="LRR_dom_sf"/>
</dbReference>
<dbReference type="Gene3D" id="1.20.1280.50">
    <property type="match status" value="1"/>
</dbReference>
<dbReference type="AlphaFoldDB" id="A0AAD7J3E9"/>
<dbReference type="EMBL" id="JARKIB010000047">
    <property type="protein sequence ID" value="KAJ7756312.1"/>
    <property type="molecule type" value="Genomic_DNA"/>
</dbReference>
<keyword evidence="2" id="KW-1185">Reference proteome</keyword>
<reference evidence="1" key="1">
    <citation type="submission" date="2023-03" db="EMBL/GenBank/DDBJ databases">
        <title>Massive genome expansion in bonnet fungi (Mycena s.s.) driven by repeated elements and novel gene families across ecological guilds.</title>
        <authorList>
            <consortium name="Lawrence Berkeley National Laboratory"/>
            <person name="Harder C.B."/>
            <person name="Miyauchi S."/>
            <person name="Viragh M."/>
            <person name="Kuo A."/>
            <person name="Thoen E."/>
            <person name="Andreopoulos B."/>
            <person name="Lu D."/>
            <person name="Skrede I."/>
            <person name="Drula E."/>
            <person name="Henrissat B."/>
            <person name="Morin E."/>
            <person name="Kohler A."/>
            <person name="Barry K."/>
            <person name="LaButti K."/>
            <person name="Morin E."/>
            <person name="Salamov A."/>
            <person name="Lipzen A."/>
            <person name="Mereny Z."/>
            <person name="Hegedus B."/>
            <person name="Baldrian P."/>
            <person name="Stursova M."/>
            <person name="Weitz H."/>
            <person name="Taylor A."/>
            <person name="Grigoriev I.V."/>
            <person name="Nagy L.G."/>
            <person name="Martin F."/>
            <person name="Kauserud H."/>
        </authorList>
    </citation>
    <scope>NUCLEOTIDE SEQUENCE</scope>
    <source>
        <strain evidence="1">CBHHK182m</strain>
    </source>
</reference>
<accession>A0AAD7J3E9</accession>